<protein>
    <submittedName>
        <fullName evidence="2">Uncharacterized protein</fullName>
    </submittedName>
</protein>
<gene>
    <name evidence="2" type="ORF">LCGC14_2217770</name>
</gene>
<organism evidence="2">
    <name type="scientific">marine sediment metagenome</name>
    <dbReference type="NCBI Taxonomy" id="412755"/>
    <lineage>
        <taxon>unclassified sequences</taxon>
        <taxon>metagenomes</taxon>
        <taxon>ecological metagenomes</taxon>
    </lineage>
</organism>
<feature type="region of interest" description="Disordered" evidence="1">
    <location>
        <begin position="31"/>
        <end position="55"/>
    </location>
</feature>
<reference evidence="2" key="1">
    <citation type="journal article" date="2015" name="Nature">
        <title>Complex archaea that bridge the gap between prokaryotes and eukaryotes.</title>
        <authorList>
            <person name="Spang A."/>
            <person name="Saw J.H."/>
            <person name="Jorgensen S.L."/>
            <person name="Zaremba-Niedzwiedzka K."/>
            <person name="Martijn J."/>
            <person name="Lind A.E."/>
            <person name="van Eijk R."/>
            <person name="Schleper C."/>
            <person name="Guy L."/>
            <person name="Ettema T.J."/>
        </authorList>
    </citation>
    <scope>NUCLEOTIDE SEQUENCE</scope>
</reference>
<evidence type="ECO:0000313" key="2">
    <source>
        <dbReference type="EMBL" id="KKL59197.1"/>
    </source>
</evidence>
<name>A0A0F9G7G8_9ZZZZ</name>
<evidence type="ECO:0000256" key="1">
    <source>
        <dbReference type="SAM" id="MobiDB-lite"/>
    </source>
</evidence>
<feature type="non-terminal residue" evidence="2">
    <location>
        <position position="1"/>
    </location>
</feature>
<proteinExistence type="predicted"/>
<accession>A0A0F9G7G8</accession>
<dbReference type="EMBL" id="LAZR01029572">
    <property type="protein sequence ID" value="KKL59197.1"/>
    <property type="molecule type" value="Genomic_DNA"/>
</dbReference>
<dbReference type="AlphaFoldDB" id="A0A0F9G7G8"/>
<comment type="caution">
    <text evidence="2">The sequence shown here is derived from an EMBL/GenBank/DDBJ whole genome shotgun (WGS) entry which is preliminary data.</text>
</comment>
<sequence length="495" mass="54412">PILDQGFIVVTLGGGNVVDRSYVYTFLNSYGEEGPPSPPSKPTVPVETGQSVDLTSMDQTPVGDYDISKWRIYRVATGTQGAAFLFVDEITINASTVQYNDSVDEIALGETLKTTEFDPPPTDMIGLTPLPFGVFAGFRQNELLFSEVFQPHAWPTAYRLTTAFPIVGLGHYGITVVVTTTGGFYLVTGIDPAAMAMSDLVQSQACTSKRGLVSTEGGVIYPSPDGAVLVGPGVQRLITKDLMNRTEWQELKPTTIHAEFHDGRYMAFYSTAPLLNGEFVGKGFILDMRDPQFGFKQLDFYRYALYSEPEEDRFYLVRFTLSDLNDIEQWEGKASKLSYKWVSRIFSPGNRPFTVAKVVGNFSSVLSQAEIDAIVAQRTQQIADNNALLTNLDALPGTINSNEINGVEINGDGLETVIAAAPANPTVVFTLRGQRVDEESMSEKFMKTVTDDKIFRINSGAPGKLERYKELEIELSGTVDVEWVGIAETVSELRD</sequence>